<dbReference type="InterPro" id="IPR012340">
    <property type="entry name" value="NA-bd_OB-fold"/>
</dbReference>
<keyword evidence="9" id="KW-0233">DNA recombination</keyword>
<evidence type="ECO:0000256" key="4">
    <source>
        <dbReference type="ARBA" id="ARBA00022723"/>
    </source>
</evidence>
<dbReference type="PROSITE" id="PS50158">
    <property type="entry name" value="ZF_CCHC"/>
    <property type="match status" value="1"/>
</dbReference>
<dbReference type="CDD" id="cd04477">
    <property type="entry name" value="RPA1N"/>
    <property type="match status" value="1"/>
</dbReference>
<dbReference type="GO" id="GO:0005662">
    <property type="term" value="C:DNA replication factor A complex"/>
    <property type="evidence" value="ECO:0007669"/>
    <property type="project" value="TreeGrafter"/>
</dbReference>
<evidence type="ECO:0000313" key="16">
    <source>
        <dbReference type="EMBL" id="GAA0152068.1"/>
    </source>
</evidence>
<organism evidence="16 17">
    <name type="scientific">Lithospermum erythrorhizon</name>
    <name type="common">Purple gromwell</name>
    <name type="synonym">Lithospermum officinale var. erythrorhizon</name>
    <dbReference type="NCBI Taxonomy" id="34254"/>
    <lineage>
        <taxon>Eukaryota</taxon>
        <taxon>Viridiplantae</taxon>
        <taxon>Streptophyta</taxon>
        <taxon>Embryophyta</taxon>
        <taxon>Tracheophyta</taxon>
        <taxon>Spermatophyta</taxon>
        <taxon>Magnoliopsida</taxon>
        <taxon>eudicotyledons</taxon>
        <taxon>Gunneridae</taxon>
        <taxon>Pentapetalae</taxon>
        <taxon>asterids</taxon>
        <taxon>lamiids</taxon>
        <taxon>Boraginales</taxon>
        <taxon>Boraginaceae</taxon>
        <taxon>Boraginoideae</taxon>
        <taxon>Lithospermeae</taxon>
        <taxon>Lithospermum</taxon>
    </lineage>
</organism>
<dbReference type="SUPFAM" id="SSF50249">
    <property type="entry name" value="Nucleic acid-binding proteins"/>
    <property type="match status" value="4"/>
</dbReference>
<evidence type="ECO:0000256" key="2">
    <source>
        <dbReference type="ARBA" id="ARBA00005690"/>
    </source>
</evidence>
<keyword evidence="4 13" id="KW-0479">Metal-binding</keyword>
<evidence type="ECO:0000256" key="8">
    <source>
        <dbReference type="ARBA" id="ARBA00023125"/>
    </source>
</evidence>
<dbReference type="GO" id="GO:0043047">
    <property type="term" value="F:single-stranded telomeric DNA binding"/>
    <property type="evidence" value="ECO:0007669"/>
    <property type="project" value="TreeGrafter"/>
</dbReference>
<keyword evidence="8 13" id="KW-0238">DNA-binding</keyword>
<evidence type="ECO:0000259" key="15">
    <source>
        <dbReference type="PROSITE" id="PS50158"/>
    </source>
</evidence>
<dbReference type="GO" id="GO:0007140">
    <property type="term" value="P:male meiotic nuclear division"/>
    <property type="evidence" value="ECO:0007669"/>
    <property type="project" value="UniProtKB-ARBA"/>
</dbReference>
<keyword evidence="11 13" id="KW-0539">Nucleus</keyword>
<evidence type="ECO:0000256" key="13">
    <source>
        <dbReference type="RuleBase" id="RU364130"/>
    </source>
</evidence>
<evidence type="ECO:0000256" key="7">
    <source>
        <dbReference type="ARBA" id="ARBA00022833"/>
    </source>
</evidence>
<comment type="similarity">
    <text evidence="2 13">Belongs to the replication factor A protein 1 family.</text>
</comment>
<dbReference type="GO" id="GO:0003684">
    <property type="term" value="F:damaged DNA binding"/>
    <property type="evidence" value="ECO:0007669"/>
    <property type="project" value="TreeGrafter"/>
</dbReference>
<dbReference type="GO" id="GO:0006289">
    <property type="term" value="P:nucleotide-excision repair"/>
    <property type="evidence" value="ECO:0007669"/>
    <property type="project" value="TreeGrafter"/>
</dbReference>
<dbReference type="Pfam" id="PF08646">
    <property type="entry name" value="Rep_fac-A_C"/>
    <property type="match status" value="1"/>
</dbReference>
<dbReference type="InterPro" id="IPR047192">
    <property type="entry name" value="Euk_RPA1_DBD_C"/>
</dbReference>
<keyword evidence="7 13" id="KW-0862">Zinc</keyword>
<dbReference type="CDD" id="cd04475">
    <property type="entry name" value="RPA1_DBD_B"/>
    <property type="match status" value="1"/>
</dbReference>
<dbReference type="FunFam" id="2.40.50.140:FF:000041">
    <property type="entry name" value="Replication protein A subunit"/>
    <property type="match status" value="1"/>
</dbReference>
<dbReference type="InterPro" id="IPR031657">
    <property type="entry name" value="REPA_OB_2"/>
</dbReference>
<dbReference type="FunFam" id="2.40.50.140:FF:000064">
    <property type="entry name" value="Replication protein A subunit"/>
    <property type="match status" value="1"/>
</dbReference>
<keyword evidence="3 13" id="KW-0235">DNA replication</keyword>
<dbReference type="EMBL" id="BAABME010001906">
    <property type="protein sequence ID" value="GAA0152068.1"/>
    <property type="molecule type" value="Genomic_DNA"/>
</dbReference>
<feature type="compositionally biased region" description="Polar residues" evidence="14">
    <location>
        <begin position="175"/>
        <end position="192"/>
    </location>
</feature>
<comment type="subunit">
    <text evidence="13">Heterotrimer of RPA1, RPA2 and RPA3 (canonical replication protein A complex).</text>
</comment>
<keyword evidence="5" id="KW-0227">DNA damage</keyword>
<comment type="caution">
    <text evidence="16">The sequence shown here is derived from an EMBL/GenBank/DDBJ whole genome shotgun (WGS) entry which is preliminary data.</text>
</comment>
<dbReference type="GO" id="GO:0008270">
    <property type="term" value="F:zinc ion binding"/>
    <property type="evidence" value="ECO:0007669"/>
    <property type="project" value="UniProtKB-KW"/>
</dbReference>
<dbReference type="InterPro" id="IPR013955">
    <property type="entry name" value="Rep_factor-A_C"/>
</dbReference>
<comment type="subcellular location">
    <subcellularLocation>
        <location evidence="1 13">Nucleus</location>
    </subcellularLocation>
</comment>
<dbReference type="Pfam" id="PF04057">
    <property type="entry name" value="Rep-A_N"/>
    <property type="match status" value="1"/>
</dbReference>
<comment type="function">
    <text evidence="13">Component of the replication protein A complex (RPA) required for DNA recombination, repair and replication. The activity of RPA is mediated by single-stranded DNA binding and protein interactions. Probably involved in repair of double-strand DNA breaks (DSBs) induced by genotoxic stresses.</text>
</comment>
<evidence type="ECO:0000256" key="12">
    <source>
        <dbReference type="PROSITE-ProRule" id="PRU00047"/>
    </source>
</evidence>
<dbReference type="NCBIfam" id="TIGR00617">
    <property type="entry name" value="rpa1"/>
    <property type="match status" value="1"/>
</dbReference>
<evidence type="ECO:0000256" key="3">
    <source>
        <dbReference type="ARBA" id="ARBA00022705"/>
    </source>
</evidence>
<gene>
    <name evidence="16" type="ORF">LIER_10641</name>
</gene>
<keyword evidence="17" id="KW-1185">Reference proteome</keyword>
<dbReference type="InterPro" id="IPR007199">
    <property type="entry name" value="Rep_factor-A_N"/>
</dbReference>
<keyword evidence="10" id="KW-0234">DNA repair</keyword>
<accession>A0AAV3PLS2</accession>
<evidence type="ECO:0000313" key="17">
    <source>
        <dbReference type="Proteomes" id="UP001454036"/>
    </source>
</evidence>
<dbReference type="GO" id="GO:0000724">
    <property type="term" value="P:double-strand break repair via homologous recombination"/>
    <property type="evidence" value="ECO:0007669"/>
    <property type="project" value="TreeGrafter"/>
</dbReference>
<dbReference type="InterPro" id="IPR004365">
    <property type="entry name" value="NA-bd_OB_tRNA"/>
</dbReference>
<evidence type="ECO:0000256" key="9">
    <source>
        <dbReference type="ARBA" id="ARBA00023172"/>
    </source>
</evidence>
<proteinExistence type="inferred from homology"/>
<dbReference type="CDD" id="cd04476">
    <property type="entry name" value="RPA1_DBD_C"/>
    <property type="match status" value="1"/>
</dbReference>
<protein>
    <recommendedName>
        <fullName evidence="13">Replication protein A subunit</fullName>
    </recommendedName>
</protein>
<evidence type="ECO:0000256" key="10">
    <source>
        <dbReference type="ARBA" id="ARBA00023204"/>
    </source>
</evidence>
<feature type="domain" description="CCHC-type" evidence="15">
    <location>
        <begin position="764"/>
        <end position="779"/>
    </location>
</feature>
<feature type="region of interest" description="Disordered" evidence="14">
    <location>
        <begin position="724"/>
        <end position="744"/>
    </location>
</feature>
<reference evidence="16 17" key="1">
    <citation type="submission" date="2024-01" db="EMBL/GenBank/DDBJ databases">
        <title>The complete chloroplast genome sequence of Lithospermum erythrorhizon: insights into the phylogenetic relationship among Boraginaceae species and the maternal lineages of purple gromwells.</title>
        <authorList>
            <person name="Okada T."/>
            <person name="Watanabe K."/>
        </authorList>
    </citation>
    <scope>NUCLEOTIDE SEQUENCE [LARGE SCALE GENOMIC DNA]</scope>
</reference>
<dbReference type="PANTHER" id="PTHR23273:SF4">
    <property type="entry name" value="REPLICATION PROTEIN A OB DOMAIN-CONTAINING PROTEIN"/>
    <property type="match status" value="1"/>
</dbReference>
<dbReference type="GO" id="GO:0006260">
    <property type="term" value="P:DNA replication"/>
    <property type="evidence" value="ECO:0007669"/>
    <property type="project" value="UniProtKB-KW"/>
</dbReference>
<sequence length="822" mass="89905">MQSKVKLSEGAIGQLASGNADSKPVLQLTDLRLVATTTLNATERYRVMLSDGVHQQQGMLGVQLNGLVHSHKLKKGSIVQLTDFTCNTIQKRLITIIINLNVLIEYCDQIGDPKQYQANIDGEASSVPGFSAPHQPVGASYSTIPSVNGSVPHPKPLGSSYVPPAIESDAGSHPYRSSFSANRESGQYNTSGAPAKYLRTESNPMLSHSILKNHVPPPQVPYQQRPNPMFLNKGPIAKNEAPPRIIPISGLNPYQNRWTIKARVTVKGELRHYNNSKGEGKVFSFDLLDGEGGEIRVTCFNAVVDQFYHQIEAGKVYMISKGSLKPAQKNFNHLHNDHEILLDSTSTIQPCFEDDNSIPKQQFHFRSIGDIEGMDSNSIVDVIGVVSSVSPSTSLMRKNGTETQKRTLQLKDMSGRSVEFTMWGNFCNAEGYTLQSICDSGGYPVLAVKACRVSDFNGKSVGTISSSQLFIDPDSSEAHSLKAWFENNGKNAPSISLSREMGMGCSDVRKTISQIKDEKLGTSEKPDWITVCATPIFIKGENFCYTACPLMIGDRKCHKKVTNNGDGKWRCERCEQDVDECDYRYILQMQIQDYTALTYVTAFAECGEEILGLPAKDLYLLKYEQDEDKYAEIVSSALYKKYIFKLKVKEETYNDEQRVKCTIVKADKVDFISETRNILALIANSSEQDLSSLEKADGLSRAGPINSGYECAFQDSSSVHMSYGGNSSLGHESRTSTNPTGPYGNLAGVSIPAASPSTGMHLNCSSCGGSGHVSTNCPSIMNMQGPSYGGSVDNKVIAPAYGNNNVAPDRYGGYSRQHVGGF</sequence>
<evidence type="ECO:0000256" key="6">
    <source>
        <dbReference type="ARBA" id="ARBA00022771"/>
    </source>
</evidence>
<dbReference type="AlphaFoldDB" id="A0AAV3PLS2"/>
<dbReference type="Pfam" id="PF16900">
    <property type="entry name" value="REPA_OB_2"/>
    <property type="match status" value="1"/>
</dbReference>
<feature type="compositionally biased region" description="Polar residues" evidence="14">
    <location>
        <begin position="724"/>
        <end position="740"/>
    </location>
</feature>
<dbReference type="InterPro" id="IPR004591">
    <property type="entry name" value="Rfa1"/>
</dbReference>
<keyword evidence="6 12" id="KW-0863">Zinc-finger</keyword>
<evidence type="ECO:0000256" key="5">
    <source>
        <dbReference type="ARBA" id="ARBA00022763"/>
    </source>
</evidence>
<evidence type="ECO:0000256" key="11">
    <source>
        <dbReference type="ARBA" id="ARBA00023242"/>
    </source>
</evidence>
<evidence type="ECO:0000256" key="1">
    <source>
        <dbReference type="ARBA" id="ARBA00004123"/>
    </source>
</evidence>
<evidence type="ECO:0000256" key="14">
    <source>
        <dbReference type="SAM" id="MobiDB-lite"/>
    </source>
</evidence>
<name>A0AAV3PLS2_LITER</name>
<dbReference type="FunFam" id="2.40.50.140:FF:000090">
    <property type="entry name" value="Replication protein A subunit"/>
    <property type="match status" value="1"/>
</dbReference>
<dbReference type="CDD" id="cd04474">
    <property type="entry name" value="RPA1_DBD_A"/>
    <property type="match status" value="1"/>
</dbReference>
<dbReference type="InterPro" id="IPR001878">
    <property type="entry name" value="Znf_CCHC"/>
</dbReference>
<dbReference type="Pfam" id="PF01336">
    <property type="entry name" value="tRNA_anti-codon"/>
    <property type="match status" value="1"/>
</dbReference>
<dbReference type="GO" id="GO:0007004">
    <property type="term" value="P:telomere maintenance via telomerase"/>
    <property type="evidence" value="ECO:0007669"/>
    <property type="project" value="TreeGrafter"/>
</dbReference>
<dbReference type="FunFam" id="2.40.50.140:FF:000117">
    <property type="entry name" value="Replication protein A subunit"/>
    <property type="match status" value="1"/>
</dbReference>
<dbReference type="Gene3D" id="2.40.50.140">
    <property type="entry name" value="Nucleic acid-binding proteins"/>
    <property type="match status" value="4"/>
</dbReference>
<dbReference type="Proteomes" id="UP001454036">
    <property type="component" value="Unassembled WGS sequence"/>
</dbReference>
<dbReference type="PANTHER" id="PTHR23273">
    <property type="entry name" value="REPLICATION FACTOR A 1, RFA1"/>
    <property type="match status" value="1"/>
</dbReference>
<feature type="region of interest" description="Disordered" evidence="14">
    <location>
        <begin position="172"/>
        <end position="193"/>
    </location>
</feature>